<sequence>MCNFTKLKKLKYLQILAMSLILGLAGCGSDNDANKSPPPAEADTVAPVITITGESAVSVNQNEKYIEQGATATDNVDGTITVVITGDVNTSITGEYLVTYTATDTAGNAATAIRTVTVVSVTLSGTAAAGAAIVGTVTVKGANGKVKSSPIAANGSYAVNVTGLVAPYRLRAQGTVGGRYYKLHSYAAAANVGGTVNITPFSDLIIANTAQQLAENYFQSDSFTELSSAALTAQEGALQAKLQNVFDALGLDAAINLLSSSFKADHSGLDAALDLIRISVNEENNIATITNTLDGSSITDDITQSDDNDAVIEVDSEKVGNAVTDRVAIASLFANFSAAFNDGLPEEDDITGYFATEFLSNDADLALFLTDFLTDPLLIGVSFNSLAITELDSANGSAVVGFNVAYNGHPSFETEQWYVAKDSSLGWQFLGDQQIVDLDFIHYHCNDYDGTDSIEGSCGINTSFSDNDFNNNGTQGMPILSAAISVISPQNGSVKDTFFLGTPINSTEGLIYDENNQAYSGDWRAFGTNLGEIDASKFSVGDKIKYRFYTNNLDLSDASMPTVSGQATAVYSRELNYLPVTTGLYPTAPQTTLDNLNNFTLGNDLVVEWTLADDTQIDEVLVEITDNQDNHVLSIWALPASITDTSITFNAAMFDQELLGNDQFQPELGYQLLIRIYAKGNALPQYYSTDYRASVAAQASFACNYESGWNDSADNGLGAPINPNSFNDFKQVIASCGNTVAITKSEVLGHSWLNEGERVEFYDTGSATQAAPSTGKFIEGSEQIDFIWYIETIGDHTFVVQETNSDLDNDLPTGFWIREAYAVIAVTTGQAGETIYSAVIYAEQSNYSDLDRDTNSDGEIWNNSYIIESLQ</sequence>
<feature type="signal peptide" evidence="1">
    <location>
        <begin position="1"/>
        <end position="27"/>
    </location>
</feature>
<reference evidence="3" key="1">
    <citation type="submission" date="2020-04" db="EMBL/GenBank/DDBJ databases">
        <title>Genome Sequencing for Pseudoaltermonas arctica.</title>
        <authorList>
            <person name="Elkins N.S."/>
        </authorList>
    </citation>
    <scope>NUCLEOTIDE SEQUENCE [LARGE SCALE GENOMIC DNA]</scope>
    <source>
        <strain evidence="3">NEC-BIFX-2020_0012</strain>
    </source>
</reference>
<accession>A0A7Y0DPP7</accession>
<dbReference type="Gene3D" id="2.60.40.10">
    <property type="entry name" value="Immunoglobulins"/>
    <property type="match status" value="1"/>
</dbReference>
<gene>
    <name evidence="3" type="ORF">HHO47_00370</name>
</gene>
<name>A0A7Y0DPP7_9GAMM</name>
<protein>
    <submittedName>
        <fullName evidence="3">DUF5011 domain-containing protein</fullName>
    </submittedName>
</protein>
<evidence type="ECO:0000313" key="3">
    <source>
        <dbReference type="EMBL" id="NMM39334.1"/>
    </source>
</evidence>
<dbReference type="EMBL" id="JABBMT010000001">
    <property type="protein sequence ID" value="NMM39334.1"/>
    <property type="molecule type" value="Genomic_DNA"/>
</dbReference>
<evidence type="ECO:0000313" key="4">
    <source>
        <dbReference type="Proteomes" id="UP000570493"/>
    </source>
</evidence>
<proteinExistence type="predicted"/>
<dbReference type="AlphaFoldDB" id="A0A7Y0DPP7"/>
<organism evidence="3 4">
    <name type="scientific">Pseudoalteromonas arctica</name>
    <dbReference type="NCBI Taxonomy" id="394751"/>
    <lineage>
        <taxon>Bacteria</taxon>
        <taxon>Pseudomonadati</taxon>
        <taxon>Pseudomonadota</taxon>
        <taxon>Gammaproteobacteria</taxon>
        <taxon>Alteromonadales</taxon>
        <taxon>Pseudoalteromonadaceae</taxon>
        <taxon>Pseudoalteromonas</taxon>
    </lineage>
</organism>
<evidence type="ECO:0000256" key="1">
    <source>
        <dbReference type="SAM" id="SignalP"/>
    </source>
</evidence>
<feature type="domain" description="Pesticidal crystal protein Cry22Aa Ig-like" evidence="2">
    <location>
        <begin position="49"/>
        <end position="118"/>
    </location>
</feature>
<dbReference type="RefSeq" id="WP_169017811.1">
    <property type="nucleotide sequence ID" value="NZ_JABBMT010000001.1"/>
</dbReference>
<dbReference type="PROSITE" id="PS51257">
    <property type="entry name" value="PROKAR_LIPOPROTEIN"/>
    <property type="match status" value="1"/>
</dbReference>
<comment type="caution">
    <text evidence="3">The sequence shown here is derived from an EMBL/GenBank/DDBJ whole genome shotgun (WGS) entry which is preliminary data.</text>
</comment>
<dbReference type="InterPro" id="IPR013783">
    <property type="entry name" value="Ig-like_fold"/>
</dbReference>
<keyword evidence="4" id="KW-1185">Reference proteome</keyword>
<feature type="chain" id="PRO_5031533265" evidence="1">
    <location>
        <begin position="28"/>
        <end position="871"/>
    </location>
</feature>
<dbReference type="InterPro" id="IPR032179">
    <property type="entry name" value="Cry22Aa_Ig-like"/>
</dbReference>
<dbReference type="Proteomes" id="UP000570493">
    <property type="component" value="Unassembled WGS sequence"/>
</dbReference>
<evidence type="ECO:0000259" key="2">
    <source>
        <dbReference type="Pfam" id="PF16403"/>
    </source>
</evidence>
<keyword evidence="1" id="KW-0732">Signal</keyword>
<dbReference type="Pfam" id="PF16403">
    <property type="entry name" value="Bact_surface_Ig-like"/>
    <property type="match status" value="1"/>
</dbReference>